<gene>
    <name evidence="2" type="ORF">EEDITHA_LOCUS5266</name>
</gene>
<dbReference type="Proteomes" id="UP001153954">
    <property type="component" value="Unassembled WGS sequence"/>
</dbReference>
<evidence type="ECO:0000313" key="2">
    <source>
        <dbReference type="EMBL" id="CAH2089185.1"/>
    </source>
</evidence>
<dbReference type="EMBL" id="CAKOGL010000008">
    <property type="protein sequence ID" value="CAH2089185.1"/>
    <property type="molecule type" value="Genomic_DNA"/>
</dbReference>
<feature type="region of interest" description="Disordered" evidence="1">
    <location>
        <begin position="138"/>
        <end position="167"/>
    </location>
</feature>
<evidence type="ECO:0000313" key="3">
    <source>
        <dbReference type="Proteomes" id="UP001153954"/>
    </source>
</evidence>
<accession>A0AAU9TPR5</accession>
<evidence type="ECO:0000256" key="1">
    <source>
        <dbReference type="SAM" id="MobiDB-lite"/>
    </source>
</evidence>
<organism evidence="2 3">
    <name type="scientific">Euphydryas editha</name>
    <name type="common">Edith's checkerspot</name>
    <dbReference type="NCBI Taxonomy" id="104508"/>
    <lineage>
        <taxon>Eukaryota</taxon>
        <taxon>Metazoa</taxon>
        <taxon>Ecdysozoa</taxon>
        <taxon>Arthropoda</taxon>
        <taxon>Hexapoda</taxon>
        <taxon>Insecta</taxon>
        <taxon>Pterygota</taxon>
        <taxon>Neoptera</taxon>
        <taxon>Endopterygota</taxon>
        <taxon>Lepidoptera</taxon>
        <taxon>Glossata</taxon>
        <taxon>Ditrysia</taxon>
        <taxon>Papilionoidea</taxon>
        <taxon>Nymphalidae</taxon>
        <taxon>Nymphalinae</taxon>
        <taxon>Euphydryas</taxon>
    </lineage>
</organism>
<keyword evidence="3" id="KW-1185">Reference proteome</keyword>
<comment type="caution">
    <text evidence="2">The sequence shown here is derived from an EMBL/GenBank/DDBJ whole genome shotgun (WGS) entry which is preliminary data.</text>
</comment>
<reference evidence="2" key="1">
    <citation type="submission" date="2022-03" db="EMBL/GenBank/DDBJ databases">
        <authorList>
            <person name="Tunstrom K."/>
        </authorList>
    </citation>
    <scope>NUCLEOTIDE SEQUENCE</scope>
</reference>
<sequence>MSIQRVRPIDTLQNILASFKQFEKKLDKLQDDVSYHGHTLSELHVMLANISGGNMLNNFNNEKLEDIKKLVNKTTAMHPDSNFYHEKPIKTKRRGTIQPLPLKLTSKSFQGHRNRINATKDVNPNVTKTSTCPKIVLSGKRVARQRKSEAPRKLTKSRKEDKNPFSS</sequence>
<feature type="compositionally biased region" description="Basic and acidic residues" evidence="1">
    <location>
        <begin position="146"/>
        <end position="167"/>
    </location>
</feature>
<name>A0AAU9TPR5_EUPED</name>
<protein>
    <submittedName>
        <fullName evidence="2">Uncharacterized protein</fullName>
    </submittedName>
</protein>
<dbReference type="AlphaFoldDB" id="A0AAU9TPR5"/>
<proteinExistence type="predicted"/>